<evidence type="ECO:0000256" key="2">
    <source>
        <dbReference type="ARBA" id="ARBA00022840"/>
    </source>
</evidence>
<feature type="domain" description="Protein kinase" evidence="4">
    <location>
        <begin position="95"/>
        <end position="280"/>
    </location>
</feature>
<keyword evidence="6" id="KW-1185">Reference proteome</keyword>
<evidence type="ECO:0000256" key="3">
    <source>
        <dbReference type="SAM" id="MobiDB-lite"/>
    </source>
</evidence>
<dbReference type="Pfam" id="PF00069">
    <property type="entry name" value="Pkinase"/>
    <property type="match status" value="1"/>
</dbReference>
<reference evidence="5 6" key="1">
    <citation type="submission" date="2024-01" db="EMBL/GenBank/DDBJ databases">
        <title>A draft genome for a cacao thread blight-causing isolate of Paramarasmius palmivorus.</title>
        <authorList>
            <person name="Baruah I.K."/>
            <person name="Bukari Y."/>
            <person name="Amoako-Attah I."/>
            <person name="Meinhardt L.W."/>
            <person name="Bailey B.A."/>
            <person name="Cohen S.P."/>
        </authorList>
    </citation>
    <scope>NUCLEOTIDE SEQUENCE [LARGE SCALE GENOMIC DNA]</scope>
    <source>
        <strain evidence="5 6">GH-12</strain>
    </source>
</reference>
<dbReference type="GO" id="GO:0005524">
    <property type="term" value="F:ATP binding"/>
    <property type="evidence" value="ECO:0007669"/>
    <property type="project" value="UniProtKB-KW"/>
</dbReference>
<evidence type="ECO:0000256" key="1">
    <source>
        <dbReference type="ARBA" id="ARBA00022741"/>
    </source>
</evidence>
<organism evidence="5 6">
    <name type="scientific">Paramarasmius palmivorus</name>
    <dbReference type="NCBI Taxonomy" id="297713"/>
    <lineage>
        <taxon>Eukaryota</taxon>
        <taxon>Fungi</taxon>
        <taxon>Dikarya</taxon>
        <taxon>Basidiomycota</taxon>
        <taxon>Agaricomycotina</taxon>
        <taxon>Agaricomycetes</taxon>
        <taxon>Agaricomycetidae</taxon>
        <taxon>Agaricales</taxon>
        <taxon>Marasmiineae</taxon>
        <taxon>Marasmiaceae</taxon>
        <taxon>Paramarasmius</taxon>
    </lineage>
</organism>
<feature type="region of interest" description="Disordered" evidence="3">
    <location>
        <begin position="1"/>
        <end position="26"/>
    </location>
</feature>
<dbReference type="InterPro" id="IPR000719">
    <property type="entry name" value="Prot_kinase_dom"/>
</dbReference>
<dbReference type="GO" id="GO:0035556">
    <property type="term" value="P:intracellular signal transduction"/>
    <property type="evidence" value="ECO:0007669"/>
    <property type="project" value="TreeGrafter"/>
</dbReference>
<accession>A0AAW0DQD6</accession>
<dbReference type="GO" id="GO:0005737">
    <property type="term" value="C:cytoplasm"/>
    <property type="evidence" value="ECO:0007669"/>
    <property type="project" value="TreeGrafter"/>
</dbReference>
<protein>
    <recommendedName>
        <fullName evidence="4">Protein kinase domain-containing protein</fullName>
    </recommendedName>
</protein>
<sequence length="295" mass="34067">MSPSIWIPPSKQEHLSSPLSDSTYDEEEDNRKIRPWWPTFRNLFKLRGFRLDTVGDVKQYYKQTPSASPAPYFDTYRQLDDDTLCPDAGLPDNLFRGLRSSDGKRVVIKAVHYRTVLDIIQDEEIAFIVMEQWSSQLIPDSGPCCLRPFLMSMRQCIEHAAFMHMHRMAHLDISLRNLLTDYKGNHAYIDFELGRRFDESNPLISGARLGTEIPPECHTGELYDPFKVDVFALGVLILRACKLTGHCVPELVEIVKPMLRDKPEQRPPVGIVLRAFDAMLRTLTDDRLKYCHNMR</sequence>
<dbReference type="AlphaFoldDB" id="A0AAW0DQD6"/>
<evidence type="ECO:0000313" key="5">
    <source>
        <dbReference type="EMBL" id="KAK7054821.1"/>
    </source>
</evidence>
<dbReference type="InterPro" id="IPR011009">
    <property type="entry name" value="Kinase-like_dom_sf"/>
</dbReference>
<dbReference type="Gene3D" id="1.10.510.10">
    <property type="entry name" value="Transferase(Phosphotransferase) domain 1"/>
    <property type="match status" value="1"/>
</dbReference>
<dbReference type="SMART" id="SM00220">
    <property type="entry name" value="S_TKc"/>
    <property type="match status" value="1"/>
</dbReference>
<dbReference type="GO" id="GO:0004674">
    <property type="term" value="F:protein serine/threonine kinase activity"/>
    <property type="evidence" value="ECO:0007669"/>
    <property type="project" value="TreeGrafter"/>
</dbReference>
<evidence type="ECO:0000259" key="4">
    <source>
        <dbReference type="SMART" id="SM00220"/>
    </source>
</evidence>
<keyword evidence="1" id="KW-0547">Nucleotide-binding</keyword>
<evidence type="ECO:0000313" key="6">
    <source>
        <dbReference type="Proteomes" id="UP001383192"/>
    </source>
</evidence>
<dbReference type="SUPFAM" id="SSF56112">
    <property type="entry name" value="Protein kinase-like (PK-like)"/>
    <property type="match status" value="1"/>
</dbReference>
<keyword evidence="2" id="KW-0067">ATP-binding</keyword>
<dbReference type="Proteomes" id="UP001383192">
    <property type="component" value="Unassembled WGS sequence"/>
</dbReference>
<comment type="caution">
    <text evidence="5">The sequence shown here is derived from an EMBL/GenBank/DDBJ whole genome shotgun (WGS) entry which is preliminary data.</text>
</comment>
<proteinExistence type="predicted"/>
<dbReference type="PANTHER" id="PTHR24346:SF30">
    <property type="entry name" value="MATERNAL EMBRYONIC LEUCINE ZIPPER KINASE"/>
    <property type="match status" value="1"/>
</dbReference>
<gene>
    <name evidence="5" type="ORF">VNI00_003284</name>
</gene>
<dbReference type="PANTHER" id="PTHR24346">
    <property type="entry name" value="MAP/MICROTUBULE AFFINITY-REGULATING KINASE"/>
    <property type="match status" value="1"/>
</dbReference>
<name>A0AAW0DQD6_9AGAR</name>
<dbReference type="EMBL" id="JAYKXP010000008">
    <property type="protein sequence ID" value="KAK7054821.1"/>
    <property type="molecule type" value="Genomic_DNA"/>
</dbReference>